<evidence type="ECO:0000256" key="2">
    <source>
        <dbReference type="ARBA" id="ARBA00022679"/>
    </source>
</evidence>
<dbReference type="InterPro" id="IPR000719">
    <property type="entry name" value="Prot_kinase_dom"/>
</dbReference>
<name>W7T0H2_9STRA</name>
<evidence type="ECO:0000256" key="4">
    <source>
        <dbReference type="ARBA" id="ARBA00022777"/>
    </source>
</evidence>
<dbReference type="PANTHER" id="PTHR24353:SF127">
    <property type="entry name" value="PROTEIN PHOSPHATASE 2C AND CYCLIC NUCLEOTIDE-BINDING_KINASE DOMAIN-CONTAINING PROTEIN"/>
    <property type="match status" value="1"/>
</dbReference>
<keyword evidence="4 7" id="KW-0418">Kinase</keyword>
<dbReference type="AlphaFoldDB" id="W7T0H2"/>
<evidence type="ECO:0000313" key="7">
    <source>
        <dbReference type="EMBL" id="EWM20605.1"/>
    </source>
</evidence>
<evidence type="ECO:0000313" key="8">
    <source>
        <dbReference type="Proteomes" id="UP000019335"/>
    </source>
</evidence>
<dbReference type="PANTHER" id="PTHR24353">
    <property type="entry name" value="CYCLIC NUCLEOTIDE-DEPENDENT PROTEIN KINASE"/>
    <property type="match status" value="1"/>
</dbReference>
<dbReference type="SUPFAM" id="SSF56112">
    <property type="entry name" value="Protein kinase-like (PK-like)"/>
    <property type="match status" value="1"/>
</dbReference>
<comment type="caution">
    <text evidence="7">The sequence shown here is derived from an EMBL/GenBank/DDBJ whole genome shotgun (WGS) entry which is preliminary data.</text>
</comment>
<keyword evidence="8" id="KW-1185">Reference proteome</keyword>
<organism evidence="7 8">
    <name type="scientific">Nannochloropsis gaditana</name>
    <dbReference type="NCBI Taxonomy" id="72520"/>
    <lineage>
        <taxon>Eukaryota</taxon>
        <taxon>Sar</taxon>
        <taxon>Stramenopiles</taxon>
        <taxon>Ochrophyta</taxon>
        <taxon>Eustigmatophyceae</taxon>
        <taxon>Eustigmatales</taxon>
        <taxon>Monodopsidaceae</taxon>
        <taxon>Nannochloropsis</taxon>
    </lineage>
</organism>
<evidence type="ECO:0000256" key="3">
    <source>
        <dbReference type="ARBA" id="ARBA00022741"/>
    </source>
</evidence>
<dbReference type="GO" id="GO:0005524">
    <property type="term" value="F:ATP binding"/>
    <property type="evidence" value="ECO:0007669"/>
    <property type="project" value="UniProtKB-KW"/>
</dbReference>
<feature type="non-terminal residue" evidence="7">
    <location>
        <position position="1"/>
    </location>
</feature>
<evidence type="ECO:0000259" key="6">
    <source>
        <dbReference type="PROSITE" id="PS50011"/>
    </source>
</evidence>
<dbReference type="GO" id="GO:0004691">
    <property type="term" value="F:cAMP-dependent protein kinase activity"/>
    <property type="evidence" value="ECO:0007669"/>
    <property type="project" value="TreeGrafter"/>
</dbReference>
<dbReference type="SMART" id="SM00220">
    <property type="entry name" value="S_TKc"/>
    <property type="match status" value="1"/>
</dbReference>
<sequence>PPAHPPSLPPALPPSGVREASLRYVAWSCLTLLGQLHESQILFRGFHPDALFLDALGRLKVTDLRHAKVGLEKSYTLCGPPGYWAPEMLTGDGYVQGVDYWQLGVLLFELLTGEEPLRGPTVAAVKEAIADYENAATLGWPGEAVCSLDCRSFLSGLLTPIPKVRLGARLGTVEGKSHRWLRKEEWGGGGREGGKEVVSPLYPVVQAWLSRVGGREDEVQKEVDEAWERVMGREGGEGEALKRCWL</sequence>
<gene>
    <name evidence="7" type="ORF">Naga_100950g3</name>
</gene>
<keyword evidence="3" id="KW-0547">Nucleotide-binding</keyword>
<accession>W7T0H2</accession>
<dbReference type="PROSITE" id="PS50011">
    <property type="entry name" value="PROTEIN_KINASE_DOM"/>
    <property type="match status" value="1"/>
</dbReference>
<dbReference type="OrthoDB" id="445652at2759"/>
<dbReference type="GO" id="GO:0005952">
    <property type="term" value="C:cAMP-dependent protein kinase complex"/>
    <property type="evidence" value="ECO:0007669"/>
    <property type="project" value="TreeGrafter"/>
</dbReference>
<evidence type="ECO:0000256" key="1">
    <source>
        <dbReference type="ARBA" id="ARBA00022527"/>
    </source>
</evidence>
<protein>
    <submittedName>
        <fullName evidence="7">Camp-dependent protein kinase</fullName>
    </submittedName>
</protein>
<keyword evidence="5" id="KW-0067">ATP-binding</keyword>
<dbReference type="Gene3D" id="1.10.510.10">
    <property type="entry name" value="Transferase(Phosphotransferase) domain 1"/>
    <property type="match status" value="1"/>
</dbReference>
<keyword evidence="2" id="KW-0808">Transferase</keyword>
<reference evidence="7 8" key="1">
    <citation type="journal article" date="2014" name="Mol. Plant">
        <title>Chromosome Scale Genome Assembly and Transcriptome Profiling of Nannochloropsis gaditana in Nitrogen Depletion.</title>
        <authorList>
            <person name="Corteggiani Carpinelli E."/>
            <person name="Telatin A."/>
            <person name="Vitulo N."/>
            <person name="Forcato C."/>
            <person name="D'Angelo M."/>
            <person name="Schiavon R."/>
            <person name="Vezzi A."/>
            <person name="Giacometti G.M."/>
            <person name="Morosinotto T."/>
            <person name="Valle G."/>
        </authorList>
    </citation>
    <scope>NUCLEOTIDE SEQUENCE [LARGE SCALE GENOMIC DNA]</scope>
    <source>
        <strain evidence="7 8">B-31</strain>
    </source>
</reference>
<proteinExistence type="predicted"/>
<dbReference type="Proteomes" id="UP000019335">
    <property type="component" value="Unassembled WGS sequence"/>
</dbReference>
<dbReference type="Pfam" id="PF00069">
    <property type="entry name" value="Pkinase"/>
    <property type="match status" value="1"/>
</dbReference>
<feature type="domain" description="Protein kinase" evidence="6">
    <location>
        <begin position="1"/>
        <end position="181"/>
    </location>
</feature>
<dbReference type="EMBL" id="AZIL01002940">
    <property type="protein sequence ID" value="EWM20605.1"/>
    <property type="molecule type" value="Genomic_DNA"/>
</dbReference>
<dbReference type="InterPro" id="IPR011009">
    <property type="entry name" value="Kinase-like_dom_sf"/>
</dbReference>
<keyword evidence="1" id="KW-0723">Serine/threonine-protein kinase</keyword>
<evidence type="ECO:0000256" key="5">
    <source>
        <dbReference type="ARBA" id="ARBA00022840"/>
    </source>
</evidence>